<evidence type="ECO:0000313" key="1">
    <source>
        <dbReference type="EMBL" id="CAL1535181.1"/>
    </source>
</evidence>
<accession>A0AAV2HS97</accession>
<name>A0AAV2HS97_LYMST</name>
<sequence>MSIVFNKFSPAEALKFRLMKMSGSSENGCEHEQALSRTAKIVLKATEKAGTYRPFTVSPS</sequence>
<feature type="non-terminal residue" evidence="1">
    <location>
        <position position="60"/>
    </location>
</feature>
<dbReference type="EMBL" id="CAXITT010000194">
    <property type="protein sequence ID" value="CAL1535181.1"/>
    <property type="molecule type" value="Genomic_DNA"/>
</dbReference>
<keyword evidence="2" id="KW-1185">Reference proteome</keyword>
<proteinExistence type="predicted"/>
<dbReference type="AlphaFoldDB" id="A0AAV2HS97"/>
<comment type="caution">
    <text evidence="1">The sequence shown here is derived from an EMBL/GenBank/DDBJ whole genome shotgun (WGS) entry which is preliminary data.</text>
</comment>
<reference evidence="1 2" key="1">
    <citation type="submission" date="2024-04" db="EMBL/GenBank/DDBJ databases">
        <authorList>
            <consortium name="Genoscope - CEA"/>
            <person name="William W."/>
        </authorList>
    </citation>
    <scope>NUCLEOTIDE SEQUENCE [LARGE SCALE GENOMIC DNA]</scope>
</reference>
<evidence type="ECO:0000313" key="2">
    <source>
        <dbReference type="Proteomes" id="UP001497497"/>
    </source>
</evidence>
<dbReference type="Proteomes" id="UP001497497">
    <property type="component" value="Unassembled WGS sequence"/>
</dbReference>
<gene>
    <name evidence="1" type="ORF">GSLYS_00009141001</name>
</gene>
<protein>
    <submittedName>
        <fullName evidence="1">Uncharacterized protein</fullName>
    </submittedName>
</protein>
<organism evidence="1 2">
    <name type="scientific">Lymnaea stagnalis</name>
    <name type="common">Great pond snail</name>
    <name type="synonym">Helix stagnalis</name>
    <dbReference type="NCBI Taxonomy" id="6523"/>
    <lineage>
        <taxon>Eukaryota</taxon>
        <taxon>Metazoa</taxon>
        <taxon>Spiralia</taxon>
        <taxon>Lophotrochozoa</taxon>
        <taxon>Mollusca</taxon>
        <taxon>Gastropoda</taxon>
        <taxon>Heterobranchia</taxon>
        <taxon>Euthyneura</taxon>
        <taxon>Panpulmonata</taxon>
        <taxon>Hygrophila</taxon>
        <taxon>Lymnaeoidea</taxon>
        <taxon>Lymnaeidae</taxon>
        <taxon>Lymnaea</taxon>
    </lineage>
</organism>